<evidence type="ECO:0000313" key="13">
    <source>
        <dbReference type="EMBL" id="KAK7870413.1"/>
    </source>
</evidence>
<evidence type="ECO:0000256" key="6">
    <source>
        <dbReference type="ARBA" id="ARBA00023273"/>
    </source>
</evidence>
<dbReference type="Pfam" id="PF14782">
    <property type="entry name" value="BBS2_GAE"/>
    <property type="match status" value="1"/>
</dbReference>
<evidence type="ECO:0000259" key="11">
    <source>
        <dbReference type="Pfam" id="PF23350"/>
    </source>
</evidence>
<keyword evidence="3 7" id="KW-0963">Cytoplasm</keyword>
<dbReference type="GO" id="GO:0031514">
    <property type="term" value="C:motile cilium"/>
    <property type="evidence" value="ECO:0007669"/>
    <property type="project" value="TreeGrafter"/>
</dbReference>
<dbReference type="Pfam" id="PF23353">
    <property type="entry name" value="BBS2_hp"/>
    <property type="match status" value="1"/>
</dbReference>
<dbReference type="InterPro" id="IPR016616">
    <property type="entry name" value="Bardet-Biedl_syndrome_2_prot"/>
</dbReference>
<evidence type="ECO:0000256" key="4">
    <source>
        <dbReference type="ARBA" id="ARBA00023069"/>
    </source>
</evidence>
<keyword evidence="5 7" id="KW-0206">Cytoskeleton</keyword>
<keyword evidence="6 7" id="KW-0966">Cell projection</keyword>
<dbReference type="GO" id="GO:0016020">
    <property type="term" value="C:membrane"/>
    <property type="evidence" value="ECO:0007669"/>
    <property type="project" value="TreeGrafter"/>
</dbReference>
<evidence type="ECO:0000259" key="10">
    <source>
        <dbReference type="Pfam" id="PF14783"/>
    </source>
</evidence>
<dbReference type="GO" id="GO:0043005">
    <property type="term" value="C:neuron projection"/>
    <property type="evidence" value="ECO:0007669"/>
    <property type="project" value="TreeGrafter"/>
</dbReference>
<protein>
    <recommendedName>
        <fullName evidence="7">Bardet-Biedl syndrome 2 protein homolog</fullName>
    </recommendedName>
</protein>
<dbReference type="AlphaFoldDB" id="A0AAN9VUC5"/>
<feature type="domain" description="Ciliary BBSome complex subunit 2 middle region" evidence="10">
    <location>
        <begin position="162"/>
        <end position="269"/>
    </location>
</feature>
<evidence type="ECO:0000256" key="5">
    <source>
        <dbReference type="ARBA" id="ARBA00023212"/>
    </source>
</evidence>
<comment type="caution">
    <text evidence="13">The sequence shown here is derived from an EMBL/GenBank/DDBJ whole genome shotgun (WGS) entry which is preliminary data.</text>
</comment>
<accession>A0AAN9VUC5</accession>
<keyword evidence="4 7" id="KW-0969">Cilium</keyword>
<dbReference type="InterPro" id="IPR029429">
    <property type="entry name" value="BBS2_Mid"/>
</dbReference>
<keyword evidence="14" id="KW-1185">Reference proteome</keyword>
<dbReference type="Pfam" id="PF14781">
    <property type="entry name" value="BBS2_N"/>
    <property type="match status" value="1"/>
</dbReference>
<evidence type="ECO:0000256" key="3">
    <source>
        <dbReference type="ARBA" id="ARBA00022490"/>
    </source>
</evidence>
<name>A0AAN9VUC5_9ORTH</name>
<proteinExistence type="predicted"/>
<dbReference type="InterPro" id="IPR055380">
    <property type="entry name" value="BBS2_hp_dom"/>
</dbReference>
<organism evidence="13 14">
    <name type="scientific">Gryllus longicercus</name>
    <dbReference type="NCBI Taxonomy" id="2509291"/>
    <lineage>
        <taxon>Eukaryota</taxon>
        <taxon>Metazoa</taxon>
        <taxon>Ecdysozoa</taxon>
        <taxon>Arthropoda</taxon>
        <taxon>Hexapoda</taxon>
        <taxon>Insecta</taxon>
        <taxon>Pterygota</taxon>
        <taxon>Neoptera</taxon>
        <taxon>Polyneoptera</taxon>
        <taxon>Orthoptera</taxon>
        <taxon>Ensifera</taxon>
        <taxon>Gryllidea</taxon>
        <taxon>Grylloidea</taxon>
        <taxon>Gryllidae</taxon>
        <taxon>Gryllinae</taxon>
        <taxon>Gryllus</taxon>
    </lineage>
</organism>
<dbReference type="InterPro" id="IPR055379">
    <property type="entry name" value="BBS2_pf_dom"/>
</dbReference>
<evidence type="ECO:0000256" key="2">
    <source>
        <dbReference type="ARBA" id="ARBA00004245"/>
    </source>
</evidence>
<dbReference type="Proteomes" id="UP001378592">
    <property type="component" value="Unassembled WGS sequence"/>
</dbReference>
<dbReference type="PANTHER" id="PTHR32465:SF0">
    <property type="entry name" value="BARDET-BIEDL SYNDROME 2 PROTEIN"/>
    <property type="match status" value="1"/>
</dbReference>
<feature type="domain" description="BBS2 hairpin" evidence="12">
    <location>
        <begin position="592"/>
        <end position="689"/>
    </location>
</feature>
<dbReference type="GO" id="GO:0036064">
    <property type="term" value="C:ciliary basal body"/>
    <property type="evidence" value="ECO:0007669"/>
    <property type="project" value="TreeGrafter"/>
</dbReference>
<evidence type="ECO:0000259" key="9">
    <source>
        <dbReference type="Pfam" id="PF14782"/>
    </source>
</evidence>
<evidence type="ECO:0000259" key="8">
    <source>
        <dbReference type="Pfam" id="PF14781"/>
    </source>
</evidence>
<feature type="domain" description="BBS2 platform" evidence="11">
    <location>
        <begin position="493"/>
        <end position="580"/>
    </location>
</feature>
<evidence type="ECO:0000259" key="12">
    <source>
        <dbReference type="Pfam" id="PF23353"/>
    </source>
</evidence>
<dbReference type="InterPro" id="IPR029430">
    <property type="entry name" value="BBS2_N"/>
</dbReference>
<sequence>MASPLFTLNLNHKILPGRVTIGKYDGSHACLTVATTADKVLVHCPHRSAAVGPSVSDDENKELMLLNINQTITSLCAGRLNLADEKDCLVVGTPANVLAYDAENNKDIFYKEIPDGANVIVIGRLGSFKTPLAIVGGNCSIQGFDFEGNDPFWTVTGDNVCSLALLDYDQDGDNELIVGSEDFEVRVFKEDCIISEQTETEAVTSLVAFRGSKFGYGLANGTVGVYEKFQRLWRVKSKNRAVAIHSYDLDGDGVEELITGWSNGKIDARNSRTGEVIFKDNLNHAVAGIVEGDYRFTGKTDLLCSSVEGEVRGYNLTRQTGVRSAASGLIDVNVEQDTIRELFSKKQALLLELRNYEANSQFSGAGSEEVAEQFAQMNVQVGVIPSKTHLQTGISVNMGDEKKLPHVEIALSTNNDTIIRAVMVFAEGIFDGETHIIHPKDADISSKLNVALYPPKDVPVDIHIKALVGYEGSQHFHVFELTRQLPRFSMFAHCSAPSNKPSNYVAFTLNERVQRIAMWINQNFLLLSDLEVSSDLNVAFISLRDNSELNISMEASGHVIVSTHDMGLAGEIVQSLATFLNLEELQVTADFPADQQELAALLQQITALQEVRQRLGAEIADHSGLIRNLVMRAEDARHLGDMKLMNRLYEELNEINADLIRGYTIRCTNHQELLTSLKKVNTIIQKAANLRVKLNVILIIQ</sequence>
<feature type="domain" description="BBS2 GAE" evidence="9">
    <location>
        <begin position="405"/>
        <end position="488"/>
    </location>
</feature>
<evidence type="ECO:0000256" key="7">
    <source>
        <dbReference type="PIRNR" id="PIRNR013684"/>
    </source>
</evidence>
<feature type="domain" description="Ciliary BBSome complex subunit 2 N-terminal" evidence="8">
    <location>
        <begin position="20"/>
        <end position="123"/>
    </location>
</feature>
<dbReference type="InterPro" id="IPR011047">
    <property type="entry name" value="Quinoprotein_ADH-like_sf"/>
</dbReference>
<comment type="subcellular location">
    <subcellularLocation>
        <location evidence="1">Cell projection</location>
        <location evidence="1">Cilium</location>
    </subcellularLocation>
    <subcellularLocation>
        <location evidence="2">Cytoplasm</location>
        <location evidence="2">Cytoskeleton</location>
    </subcellularLocation>
</comment>
<evidence type="ECO:0000313" key="14">
    <source>
        <dbReference type="Proteomes" id="UP001378592"/>
    </source>
</evidence>
<dbReference type="SUPFAM" id="SSF50998">
    <property type="entry name" value="Quinoprotein alcohol dehydrogenase-like"/>
    <property type="match status" value="1"/>
</dbReference>
<dbReference type="Pfam" id="PF23350">
    <property type="entry name" value="BBS2_pf"/>
    <property type="match status" value="1"/>
</dbReference>
<dbReference type="EMBL" id="JAZDUA010000058">
    <property type="protein sequence ID" value="KAK7870413.1"/>
    <property type="molecule type" value="Genomic_DNA"/>
</dbReference>
<dbReference type="FunFam" id="2.130.10.10:FF:000967">
    <property type="entry name" value="Bardet-Biedl syndrome 2 protein homolog"/>
    <property type="match status" value="1"/>
</dbReference>
<dbReference type="GO" id="GO:0034464">
    <property type="term" value="C:BBSome"/>
    <property type="evidence" value="ECO:0007669"/>
    <property type="project" value="UniProtKB-UniRule"/>
</dbReference>
<gene>
    <name evidence="13" type="ORF">R5R35_003747</name>
</gene>
<evidence type="ECO:0000256" key="1">
    <source>
        <dbReference type="ARBA" id="ARBA00004138"/>
    </source>
</evidence>
<dbReference type="PANTHER" id="PTHR32465">
    <property type="entry name" value="BARDET-BIEDL SYNDROME 2 PROTEIN"/>
    <property type="match status" value="1"/>
</dbReference>
<dbReference type="Pfam" id="PF14783">
    <property type="entry name" value="BBS2_Mid"/>
    <property type="match status" value="1"/>
</dbReference>
<reference evidence="13 14" key="1">
    <citation type="submission" date="2024-03" db="EMBL/GenBank/DDBJ databases">
        <title>The genome assembly and annotation of the cricket Gryllus longicercus Weissman &amp; Gray.</title>
        <authorList>
            <person name="Szrajer S."/>
            <person name="Gray D."/>
            <person name="Ylla G."/>
        </authorList>
    </citation>
    <scope>NUCLEOTIDE SEQUENCE [LARGE SCALE GENOMIC DNA]</scope>
    <source>
        <strain evidence="13">DAG 2021-001</strain>
        <tissue evidence="13">Whole body minus gut</tissue>
    </source>
</reference>
<dbReference type="PIRSF" id="PIRSF013684">
    <property type="entry name" value="BBS2"/>
    <property type="match status" value="1"/>
</dbReference>
<dbReference type="GO" id="GO:1905515">
    <property type="term" value="P:non-motile cilium assembly"/>
    <property type="evidence" value="ECO:0007669"/>
    <property type="project" value="InterPro"/>
</dbReference>
<dbReference type="InterPro" id="IPR029333">
    <property type="entry name" value="BBS2_GAE_dom"/>
</dbReference>